<dbReference type="AlphaFoldDB" id="A0A2J6T9E9"/>
<dbReference type="InParanoid" id="A0A2J6T9E9"/>
<accession>A0A2J6T9E9</accession>
<keyword evidence="3" id="KW-1185">Reference proteome</keyword>
<dbReference type="EMBL" id="KZ613813">
    <property type="protein sequence ID" value="PMD59593.1"/>
    <property type="molecule type" value="Genomic_DNA"/>
</dbReference>
<evidence type="ECO:0000256" key="1">
    <source>
        <dbReference type="SAM" id="MobiDB-lite"/>
    </source>
</evidence>
<name>A0A2J6T9E9_9HELO</name>
<evidence type="ECO:0000313" key="3">
    <source>
        <dbReference type="Proteomes" id="UP000235371"/>
    </source>
</evidence>
<proteinExistence type="predicted"/>
<protein>
    <submittedName>
        <fullName evidence="2">Uncharacterized protein</fullName>
    </submittedName>
</protein>
<reference evidence="2 3" key="1">
    <citation type="submission" date="2016-04" db="EMBL/GenBank/DDBJ databases">
        <title>A degradative enzymes factory behind the ericoid mycorrhizal symbiosis.</title>
        <authorList>
            <consortium name="DOE Joint Genome Institute"/>
            <person name="Martino E."/>
            <person name="Morin E."/>
            <person name="Grelet G."/>
            <person name="Kuo A."/>
            <person name="Kohler A."/>
            <person name="Daghino S."/>
            <person name="Barry K."/>
            <person name="Choi C."/>
            <person name="Cichocki N."/>
            <person name="Clum A."/>
            <person name="Copeland A."/>
            <person name="Hainaut M."/>
            <person name="Haridas S."/>
            <person name="Labutti K."/>
            <person name="Lindquist E."/>
            <person name="Lipzen A."/>
            <person name="Khouja H.-R."/>
            <person name="Murat C."/>
            <person name="Ohm R."/>
            <person name="Olson A."/>
            <person name="Spatafora J."/>
            <person name="Veneault-Fourrey C."/>
            <person name="Henrissat B."/>
            <person name="Grigoriev I."/>
            <person name="Martin F."/>
            <person name="Perotto S."/>
        </authorList>
    </citation>
    <scope>NUCLEOTIDE SEQUENCE [LARGE SCALE GENOMIC DNA]</scope>
    <source>
        <strain evidence="2 3">E</strain>
    </source>
</reference>
<dbReference type="GeneID" id="36591215"/>
<evidence type="ECO:0000313" key="2">
    <source>
        <dbReference type="EMBL" id="PMD59593.1"/>
    </source>
</evidence>
<gene>
    <name evidence="2" type="ORF">K444DRAFT_630000</name>
</gene>
<dbReference type="RefSeq" id="XP_024736497.1">
    <property type="nucleotide sequence ID" value="XM_024883138.1"/>
</dbReference>
<organism evidence="2 3">
    <name type="scientific">Hyaloscypha bicolor E</name>
    <dbReference type="NCBI Taxonomy" id="1095630"/>
    <lineage>
        <taxon>Eukaryota</taxon>
        <taxon>Fungi</taxon>
        <taxon>Dikarya</taxon>
        <taxon>Ascomycota</taxon>
        <taxon>Pezizomycotina</taxon>
        <taxon>Leotiomycetes</taxon>
        <taxon>Helotiales</taxon>
        <taxon>Hyaloscyphaceae</taxon>
        <taxon>Hyaloscypha</taxon>
        <taxon>Hyaloscypha bicolor</taxon>
    </lineage>
</organism>
<dbReference type="Proteomes" id="UP000235371">
    <property type="component" value="Unassembled WGS sequence"/>
</dbReference>
<feature type="region of interest" description="Disordered" evidence="1">
    <location>
        <begin position="29"/>
        <end position="55"/>
    </location>
</feature>
<sequence>MPDSRLTRSYDGPLQNAIVATVNSTDIAIPSEEAMGNASERSLKEEQPEQPTQNKKELLLLAEQCRDVANELFAVLEPLKVYAKSKDIELKAESKSKDRWYKRTSSFPVEWYGWQNFRTALRTVWKEDQIKLLENKVDAFRQQLILRILVSFR</sequence>